<name>A0AAV7UQY7_PLEWA</name>
<keyword evidence="3" id="KW-1185">Reference proteome</keyword>
<feature type="compositionally biased region" description="Basic and acidic residues" evidence="1">
    <location>
        <begin position="25"/>
        <end position="94"/>
    </location>
</feature>
<proteinExistence type="predicted"/>
<dbReference type="AlphaFoldDB" id="A0AAV7UQY7"/>
<organism evidence="2 3">
    <name type="scientific">Pleurodeles waltl</name>
    <name type="common">Iberian ribbed newt</name>
    <dbReference type="NCBI Taxonomy" id="8319"/>
    <lineage>
        <taxon>Eukaryota</taxon>
        <taxon>Metazoa</taxon>
        <taxon>Chordata</taxon>
        <taxon>Craniata</taxon>
        <taxon>Vertebrata</taxon>
        <taxon>Euteleostomi</taxon>
        <taxon>Amphibia</taxon>
        <taxon>Batrachia</taxon>
        <taxon>Caudata</taxon>
        <taxon>Salamandroidea</taxon>
        <taxon>Salamandridae</taxon>
        <taxon>Pleurodelinae</taxon>
        <taxon>Pleurodeles</taxon>
    </lineage>
</organism>
<evidence type="ECO:0000313" key="2">
    <source>
        <dbReference type="EMBL" id="KAJ1191278.1"/>
    </source>
</evidence>
<comment type="caution">
    <text evidence="2">The sequence shown here is derived from an EMBL/GenBank/DDBJ whole genome shotgun (WGS) entry which is preliminary data.</text>
</comment>
<evidence type="ECO:0000313" key="3">
    <source>
        <dbReference type="Proteomes" id="UP001066276"/>
    </source>
</evidence>
<gene>
    <name evidence="2" type="ORF">NDU88_000594</name>
</gene>
<dbReference type="EMBL" id="JANPWB010000004">
    <property type="protein sequence ID" value="KAJ1191278.1"/>
    <property type="molecule type" value="Genomic_DNA"/>
</dbReference>
<dbReference type="Proteomes" id="UP001066276">
    <property type="component" value="Chromosome 2_2"/>
</dbReference>
<sequence length="109" mass="12610">MLDAVARVISRHHWRADAREEEEDPGVRAGDEEEQRDAGRSREEESQGKQSEEEEWRDTVRSGEEECQGKQREEEEDQEGKGSLRLSKKEKPEGAYRQPVPATFQEVRG</sequence>
<evidence type="ECO:0000256" key="1">
    <source>
        <dbReference type="SAM" id="MobiDB-lite"/>
    </source>
</evidence>
<protein>
    <submittedName>
        <fullName evidence="2">Uncharacterized protein</fullName>
    </submittedName>
</protein>
<reference evidence="2" key="1">
    <citation type="journal article" date="2022" name="bioRxiv">
        <title>Sequencing and chromosome-scale assembly of the giantPleurodeles waltlgenome.</title>
        <authorList>
            <person name="Brown T."/>
            <person name="Elewa A."/>
            <person name="Iarovenko S."/>
            <person name="Subramanian E."/>
            <person name="Araus A.J."/>
            <person name="Petzold A."/>
            <person name="Susuki M."/>
            <person name="Suzuki K.-i.T."/>
            <person name="Hayashi T."/>
            <person name="Toyoda A."/>
            <person name="Oliveira C."/>
            <person name="Osipova E."/>
            <person name="Leigh N.D."/>
            <person name="Simon A."/>
            <person name="Yun M.H."/>
        </authorList>
    </citation>
    <scope>NUCLEOTIDE SEQUENCE</scope>
    <source>
        <strain evidence="2">20211129_DDA</strain>
        <tissue evidence="2">Liver</tissue>
    </source>
</reference>
<feature type="region of interest" description="Disordered" evidence="1">
    <location>
        <begin position="1"/>
        <end position="109"/>
    </location>
</feature>
<accession>A0AAV7UQY7</accession>